<evidence type="ECO:0000256" key="10">
    <source>
        <dbReference type="ARBA" id="ARBA00023244"/>
    </source>
</evidence>
<dbReference type="InterPro" id="IPR038071">
    <property type="entry name" value="UROD/MetE-like_sf"/>
</dbReference>
<dbReference type="Gene3D" id="3.20.20.210">
    <property type="match status" value="1"/>
</dbReference>
<reference evidence="18" key="1">
    <citation type="submission" date="2020-03" db="EMBL/GenBank/DDBJ databases">
        <title>A mixture of massive structural variations and highly conserved coding sequences in Ustilaginoidea virens genome.</title>
        <authorList>
            <person name="Zhang K."/>
            <person name="Zhao Z."/>
            <person name="Zhang Z."/>
            <person name="Li Y."/>
            <person name="Hsiang T."/>
            <person name="Sun W."/>
        </authorList>
    </citation>
    <scope>NUCLEOTIDE SEQUENCE</scope>
    <source>
        <strain evidence="18">UV-8b</strain>
    </source>
</reference>
<keyword evidence="6" id="KW-0963">Cytoplasm</keyword>
<evidence type="ECO:0000256" key="4">
    <source>
        <dbReference type="ARBA" id="ARBA00012288"/>
    </source>
</evidence>
<gene>
    <name evidence="18" type="ORF">UV8b_04874</name>
</gene>
<name>A0A8E5HSM4_USTVR</name>
<dbReference type="AlphaFoldDB" id="A0A8E5HSM4"/>
<evidence type="ECO:0000256" key="2">
    <source>
        <dbReference type="ARBA" id="ARBA00004804"/>
    </source>
</evidence>
<dbReference type="OrthoDB" id="339900at2759"/>
<dbReference type="UniPathway" id="UPA00251">
    <property type="reaction ID" value="UER00321"/>
</dbReference>
<comment type="pathway">
    <text evidence="2 14">Porphyrin-containing compound metabolism; protoporphyrin-IX biosynthesis; coproporphyrinogen-III from 5-aminolevulinate: step 4/4.</text>
</comment>
<feature type="domain" description="Uroporphyrinogen decarboxylase (URO-D)" evidence="17">
    <location>
        <begin position="151"/>
        <end position="167"/>
    </location>
</feature>
<evidence type="ECO:0000259" key="17">
    <source>
        <dbReference type="PROSITE" id="PS00907"/>
    </source>
</evidence>
<dbReference type="InterPro" id="IPR006361">
    <property type="entry name" value="Uroporphyrinogen_deCO2ase_HemE"/>
</dbReference>
<evidence type="ECO:0000256" key="8">
    <source>
        <dbReference type="ARBA" id="ARBA00023133"/>
    </source>
</evidence>
<keyword evidence="9 14" id="KW-0456">Lyase</keyword>
<dbReference type="InterPro" id="IPR000257">
    <property type="entry name" value="Uroporphyrinogen_deCOase"/>
</dbReference>
<dbReference type="PROSITE" id="PS00907">
    <property type="entry name" value="UROD_2"/>
    <property type="match status" value="1"/>
</dbReference>
<evidence type="ECO:0000256" key="5">
    <source>
        <dbReference type="ARBA" id="ARBA00014308"/>
    </source>
</evidence>
<dbReference type="RefSeq" id="XP_042998306.1">
    <property type="nucleotide sequence ID" value="XM_043142372.1"/>
</dbReference>
<evidence type="ECO:0000256" key="12">
    <source>
        <dbReference type="ARBA" id="ARBA00052550"/>
    </source>
</evidence>
<proteinExistence type="inferred from homology"/>
<feature type="domain" description="Uroporphyrinogen decarboxylase (URO-D)" evidence="16">
    <location>
        <begin position="26"/>
        <end position="35"/>
    </location>
</feature>
<sequence>MENSFEPLKNDLLLRAARGQVVERPPMWVMRQAGRYLPEYHEAKGSRDFFECCRDPEVASALTLQPVERFDGLLDAAIIFSDILVIPQAMGMQVEMVDKKGPHFPRPLDAPTDGQYERVLERPVDVQRELAYVYDAVALTRKKLAGRVPLIGFCGAPWTLFCYMVEGGGTKLFARSKTWLYRHPRETKALLAKIADICVQHLALQVKAGAQMVMVFDSWAGELGPSSFREFSEPYLSRIAEKLPETLDAMGLDRVPMTVFPKGAWYALDSVCDLGYDVVGMDWLQDPAEAVRIRGSRKVVFQGNADPGVLYGTKEAITSAVEQMVKGFWVGKKGWIANLGHGITPGVDPDNLRHFFEEIHRLTADEK</sequence>
<dbReference type="GO" id="GO:0006782">
    <property type="term" value="P:protoporphyrinogen IX biosynthetic process"/>
    <property type="evidence" value="ECO:0007669"/>
    <property type="project" value="UniProtKB-UniPathway"/>
</dbReference>
<comment type="catalytic activity">
    <reaction evidence="11 14">
        <text>uroporphyrinogen III + 4 H(+) = coproporphyrinogen III + 4 CO2</text>
        <dbReference type="Rhea" id="RHEA:19865"/>
        <dbReference type="ChEBI" id="CHEBI:15378"/>
        <dbReference type="ChEBI" id="CHEBI:16526"/>
        <dbReference type="ChEBI" id="CHEBI:57308"/>
        <dbReference type="ChEBI" id="CHEBI:57309"/>
        <dbReference type="EC" id="4.1.1.37"/>
    </reaction>
</comment>
<evidence type="ECO:0000256" key="13">
    <source>
        <dbReference type="ARBA" id="ARBA00058098"/>
    </source>
</evidence>
<keyword evidence="10 14" id="KW-0627">Porphyrin biosynthesis</keyword>
<evidence type="ECO:0000256" key="6">
    <source>
        <dbReference type="ARBA" id="ARBA00022490"/>
    </source>
</evidence>
<evidence type="ECO:0000256" key="1">
    <source>
        <dbReference type="ARBA" id="ARBA00004496"/>
    </source>
</evidence>
<evidence type="ECO:0000256" key="15">
    <source>
        <dbReference type="RuleBase" id="RU004169"/>
    </source>
</evidence>
<keyword evidence="8" id="KW-0350">Heme biosynthesis</keyword>
<dbReference type="GeneID" id="66065652"/>
<evidence type="ECO:0000256" key="7">
    <source>
        <dbReference type="ARBA" id="ARBA00022793"/>
    </source>
</evidence>
<dbReference type="CDD" id="cd00717">
    <property type="entry name" value="URO-D"/>
    <property type="match status" value="1"/>
</dbReference>
<dbReference type="Proteomes" id="UP000027002">
    <property type="component" value="Chromosome 4"/>
</dbReference>
<evidence type="ECO:0000256" key="9">
    <source>
        <dbReference type="ARBA" id="ARBA00023239"/>
    </source>
</evidence>
<evidence type="ECO:0000259" key="16">
    <source>
        <dbReference type="PROSITE" id="PS00906"/>
    </source>
</evidence>
<dbReference type="EC" id="4.1.1.37" evidence="4 14"/>
<dbReference type="GO" id="GO:0005829">
    <property type="term" value="C:cytosol"/>
    <property type="evidence" value="ECO:0007669"/>
    <property type="project" value="TreeGrafter"/>
</dbReference>
<dbReference type="KEGG" id="uvi:66065652"/>
<dbReference type="PROSITE" id="PS00906">
    <property type="entry name" value="UROD_1"/>
    <property type="match status" value="1"/>
</dbReference>
<comment type="similarity">
    <text evidence="3 15">Belongs to the uroporphyrinogen decarboxylase family.</text>
</comment>
<comment type="subcellular location">
    <subcellularLocation>
        <location evidence="1">Cytoplasm</location>
    </subcellularLocation>
</comment>
<keyword evidence="7 14" id="KW-0210">Decarboxylase</keyword>
<dbReference type="GO" id="GO:0004853">
    <property type="term" value="F:uroporphyrinogen decarboxylase activity"/>
    <property type="evidence" value="ECO:0007669"/>
    <property type="project" value="UniProtKB-EC"/>
</dbReference>
<accession>A0A8E5HSM4</accession>
<dbReference type="FunFam" id="3.20.20.210:FF:000004">
    <property type="entry name" value="Uroporphyrinogen decarboxylase"/>
    <property type="match status" value="1"/>
</dbReference>
<protein>
    <recommendedName>
        <fullName evidence="5 14">Uroporphyrinogen decarboxylase</fullName>
        <ecNumber evidence="4 14">4.1.1.37</ecNumber>
    </recommendedName>
</protein>
<comment type="function">
    <text evidence="13">Catalyzes the sequential decarboxylation of four acetate groups of uroporphyrinogen-III (octacarboxyporphyrin) to yield coproporphyrinogen-III (tetracarboxyporphyrin) with the formation of intermediate hepta-, hexa- and penta-carboxylate porphyrinogens in the heme biosynthesis pathway. Acts on a number of porphyrinogens, but only coproporphyrinogen III can ultimately be converted to heme.</text>
</comment>
<evidence type="ECO:0000313" key="19">
    <source>
        <dbReference type="Proteomes" id="UP000027002"/>
    </source>
</evidence>
<dbReference type="PANTHER" id="PTHR21091:SF169">
    <property type="entry name" value="UROPORPHYRINOGEN DECARBOXYLASE"/>
    <property type="match status" value="1"/>
</dbReference>
<dbReference type="HAMAP" id="MF_00218">
    <property type="entry name" value="URO_D"/>
    <property type="match status" value="1"/>
</dbReference>
<evidence type="ECO:0000313" key="18">
    <source>
        <dbReference type="EMBL" id="QUC20633.1"/>
    </source>
</evidence>
<dbReference type="NCBIfam" id="TIGR01464">
    <property type="entry name" value="hemE"/>
    <property type="match status" value="1"/>
</dbReference>
<comment type="catalytic activity">
    <reaction evidence="12">
        <text>uroporphyrinogen I + 4 H(+) = coproporphyrinogen I + 4 CO2</text>
        <dbReference type="Rhea" id="RHEA:31239"/>
        <dbReference type="ChEBI" id="CHEBI:15378"/>
        <dbReference type="ChEBI" id="CHEBI:16526"/>
        <dbReference type="ChEBI" id="CHEBI:62626"/>
        <dbReference type="ChEBI" id="CHEBI:62631"/>
    </reaction>
</comment>
<evidence type="ECO:0000256" key="3">
    <source>
        <dbReference type="ARBA" id="ARBA00009935"/>
    </source>
</evidence>
<dbReference type="PANTHER" id="PTHR21091">
    <property type="entry name" value="METHYLTETRAHYDROFOLATE:HOMOCYSTEINE METHYLTRANSFERASE RELATED"/>
    <property type="match status" value="1"/>
</dbReference>
<organism evidence="18 19">
    <name type="scientific">Ustilaginoidea virens</name>
    <name type="common">Rice false smut fungus</name>
    <name type="synonym">Villosiclava virens</name>
    <dbReference type="NCBI Taxonomy" id="1159556"/>
    <lineage>
        <taxon>Eukaryota</taxon>
        <taxon>Fungi</taxon>
        <taxon>Dikarya</taxon>
        <taxon>Ascomycota</taxon>
        <taxon>Pezizomycotina</taxon>
        <taxon>Sordariomycetes</taxon>
        <taxon>Hypocreomycetidae</taxon>
        <taxon>Hypocreales</taxon>
        <taxon>Clavicipitaceae</taxon>
        <taxon>Ustilaginoidea</taxon>
    </lineage>
</organism>
<dbReference type="EMBL" id="CP072756">
    <property type="protein sequence ID" value="QUC20633.1"/>
    <property type="molecule type" value="Genomic_DNA"/>
</dbReference>
<evidence type="ECO:0000256" key="11">
    <source>
        <dbReference type="ARBA" id="ARBA00048033"/>
    </source>
</evidence>
<keyword evidence="19" id="KW-1185">Reference proteome</keyword>
<evidence type="ECO:0000256" key="14">
    <source>
        <dbReference type="RuleBase" id="RU000554"/>
    </source>
</evidence>
<dbReference type="SUPFAM" id="SSF51726">
    <property type="entry name" value="UROD/MetE-like"/>
    <property type="match status" value="1"/>
</dbReference>
<dbReference type="Pfam" id="PF01208">
    <property type="entry name" value="URO-D"/>
    <property type="match status" value="1"/>
</dbReference>